<dbReference type="Pfam" id="PF13413">
    <property type="entry name" value="HTH_25"/>
    <property type="match status" value="1"/>
</dbReference>
<evidence type="ECO:0000313" key="4">
    <source>
        <dbReference type="EMBL" id="MYL63823.1"/>
    </source>
</evidence>
<name>A0A845EZ42_9BACL</name>
<feature type="domain" description="HTH cro/C1-type" evidence="3">
    <location>
        <begin position="7"/>
        <end position="68"/>
    </location>
</feature>
<dbReference type="PANTHER" id="PTHR34475:SF1">
    <property type="entry name" value="CYTOSKELETON PROTEIN RODZ"/>
    <property type="match status" value="1"/>
</dbReference>
<evidence type="ECO:0000313" key="5">
    <source>
        <dbReference type="Proteomes" id="UP000447833"/>
    </source>
</evidence>
<evidence type="ECO:0000256" key="2">
    <source>
        <dbReference type="SAM" id="Phobius"/>
    </source>
</evidence>
<feature type="compositionally biased region" description="Acidic residues" evidence="1">
    <location>
        <begin position="196"/>
        <end position="208"/>
    </location>
</feature>
<accession>A0A845EZ42</accession>
<dbReference type="AlphaFoldDB" id="A0A845EZ42"/>
<feature type="compositionally biased region" description="Basic and acidic residues" evidence="1">
    <location>
        <begin position="182"/>
        <end position="195"/>
    </location>
</feature>
<keyword evidence="2" id="KW-1133">Transmembrane helix</keyword>
<keyword evidence="2" id="KW-0472">Membrane</keyword>
<gene>
    <name evidence="4" type="ORF">GLW07_10695</name>
</gene>
<sequence>MTELGQRLKDARNDKGLSLEEIQSITKIQKRYLHAIEEGNYELLPGNFYTRAFIKNYAEAVGLHGDELLEEYASEIPKANADVPESLPPRKMRRPSTPSKSSSVSSKWSSVFPSVLVVLLIVGVAALIWYVVQSGDQKTNQNATTNQAEEQVTSDENSGSAPDSDEVSNEGDASKEATTSEEEAKSKEDEKAEEEKAAEEEKEPEEEEAPKMEIKKVKSDTDNSTFEITNADKFEVKLEASGSSWVGLTGASDKKYVYESLAKGKNVTQDLSKESSATLRLGSSPSIEVFVNGEKIDIPKEPVVQNVTFTFKKAE</sequence>
<feature type="region of interest" description="Disordered" evidence="1">
    <location>
        <begin position="80"/>
        <end position="106"/>
    </location>
</feature>
<reference evidence="4 5" key="1">
    <citation type="submission" date="2019-11" db="EMBL/GenBank/DDBJ databases">
        <title>Genome sequences of 17 halophilic strains isolated from different environments.</title>
        <authorList>
            <person name="Furrow R.E."/>
        </authorList>
    </citation>
    <scope>NUCLEOTIDE SEQUENCE [LARGE SCALE GENOMIC DNA]</scope>
    <source>
        <strain evidence="4 5">22506_14_FS</strain>
    </source>
</reference>
<dbReference type="EMBL" id="WMEY01000003">
    <property type="protein sequence ID" value="MYL63823.1"/>
    <property type="molecule type" value="Genomic_DNA"/>
</dbReference>
<dbReference type="PANTHER" id="PTHR34475">
    <property type="match status" value="1"/>
</dbReference>
<dbReference type="InterPro" id="IPR050400">
    <property type="entry name" value="Bact_Cytoskel_RodZ"/>
</dbReference>
<dbReference type="GO" id="GO:0003677">
    <property type="term" value="F:DNA binding"/>
    <property type="evidence" value="ECO:0007669"/>
    <property type="project" value="InterPro"/>
</dbReference>
<proteinExistence type="predicted"/>
<dbReference type="SUPFAM" id="SSF47413">
    <property type="entry name" value="lambda repressor-like DNA-binding domains"/>
    <property type="match status" value="1"/>
</dbReference>
<dbReference type="RefSeq" id="WP_160919331.1">
    <property type="nucleotide sequence ID" value="NZ_WMEY01000003.1"/>
</dbReference>
<dbReference type="Pfam" id="PF13464">
    <property type="entry name" value="RodZ_C"/>
    <property type="match status" value="1"/>
</dbReference>
<dbReference type="InterPro" id="IPR001387">
    <property type="entry name" value="Cro/C1-type_HTH"/>
</dbReference>
<keyword evidence="2" id="KW-0812">Transmembrane</keyword>
<dbReference type="Proteomes" id="UP000447833">
    <property type="component" value="Unassembled WGS sequence"/>
</dbReference>
<feature type="compositionally biased region" description="Low complexity" evidence="1">
    <location>
        <begin position="95"/>
        <end position="106"/>
    </location>
</feature>
<evidence type="ECO:0000259" key="3">
    <source>
        <dbReference type="SMART" id="SM00530"/>
    </source>
</evidence>
<feature type="transmembrane region" description="Helical" evidence="2">
    <location>
        <begin position="110"/>
        <end position="132"/>
    </location>
</feature>
<feature type="compositionally biased region" description="Basic and acidic residues" evidence="1">
    <location>
        <begin position="209"/>
        <end position="221"/>
    </location>
</feature>
<dbReference type="Gene3D" id="1.10.260.40">
    <property type="entry name" value="lambda repressor-like DNA-binding domains"/>
    <property type="match status" value="1"/>
</dbReference>
<protein>
    <submittedName>
        <fullName evidence="4">DUF4115 domain-containing protein</fullName>
    </submittedName>
</protein>
<dbReference type="InterPro" id="IPR025194">
    <property type="entry name" value="RodZ-like_C"/>
</dbReference>
<dbReference type="InterPro" id="IPR010982">
    <property type="entry name" value="Lambda_DNA-bd_dom_sf"/>
</dbReference>
<feature type="compositionally biased region" description="Polar residues" evidence="1">
    <location>
        <begin position="140"/>
        <end position="161"/>
    </location>
</feature>
<feature type="region of interest" description="Disordered" evidence="1">
    <location>
        <begin position="140"/>
        <end position="224"/>
    </location>
</feature>
<comment type="caution">
    <text evidence="4">The sequence shown here is derived from an EMBL/GenBank/DDBJ whole genome shotgun (WGS) entry which is preliminary data.</text>
</comment>
<dbReference type="CDD" id="cd00093">
    <property type="entry name" value="HTH_XRE"/>
    <property type="match status" value="1"/>
</dbReference>
<organism evidence="4 5">
    <name type="scientific">Guptibacillus hwajinpoensis</name>
    <dbReference type="NCBI Taxonomy" id="208199"/>
    <lineage>
        <taxon>Bacteria</taxon>
        <taxon>Bacillati</taxon>
        <taxon>Bacillota</taxon>
        <taxon>Bacilli</taxon>
        <taxon>Bacillales</taxon>
        <taxon>Guptibacillaceae</taxon>
        <taxon>Guptibacillus</taxon>
    </lineage>
</organism>
<evidence type="ECO:0000256" key="1">
    <source>
        <dbReference type="SAM" id="MobiDB-lite"/>
    </source>
</evidence>
<dbReference type="SMART" id="SM00530">
    <property type="entry name" value="HTH_XRE"/>
    <property type="match status" value="1"/>
</dbReference>